<dbReference type="InterPro" id="IPR036388">
    <property type="entry name" value="WH-like_DNA-bd_sf"/>
</dbReference>
<organism evidence="6 7">
    <name type="scientific">Anaerococcus prevotii ACS-065-V-Col13</name>
    <dbReference type="NCBI Taxonomy" id="879305"/>
    <lineage>
        <taxon>Bacteria</taxon>
        <taxon>Bacillati</taxon>
        <taxon>Bacillota</taxon>
        <taxon>Tissierellia</taxon>
        <taxon>Tissierellales</taxon>
        <taxon>Peptoniphilaceae</taxon>
        <taxon>Anaerococcus</taxon>
    </lineage>
</organism>
<dbReference type="PANTHER" id="PTHR30514:SF21">
    <property type="entry name" value="RPIR-FAMILY TRANSCRIPTIONAL REGULATOR"/>
    <property type="match status" value="1"/>
</dbReference>
<name>F0GUT5_9FIRM</name>
<keyword evidence="3" id="KW-0804">Transcription</keyword>
<keyword evidence="7" id="KW-1185">Reference proteome</keyword>
<dbReference type="CDD" id="cd05013">
    <property type="entry name" value="SIS_RpiR"/>
    <property type="match status" value="1"/>
</dbReference>
<dbReference type="AlphaFoldDB" id="F0GUT5"/>
<dbReference type="EMBL" id="AEXM01000012">
    <property type="protein sequence ID" value="EGC82682.1"/>
    <property type="molecule type" value="Genomic_DNA"/>
</dbReference>
<dbReference type="GO" id="GO:0003700">
    <property type="term" value="F:DNA-binding transcription factor activity"/>
    <property type="evidence" value="ECO:0007669"/>
    <property type="project" value="InterPro"/>
</dbReference>
<feature type="domain" description="HTH rpiR-type" evidence="4">
    <location>
        <begin position="5"/>
        <end position="79"/>
    </location>
</feature>
<dbReference type="Proteomes" id="UP000005286">
    <property type="component" value="Unassembled WGS sequence"/>
</dbReference>
<comment type="caution">
    <text evidence="6">The sequence shown here is derived from an EMBL/GenBank/DDBJ whole genome shotgun (WGS) entry which is preliminary data.</text>
</comment>
<dbReference type="PROSITE" id="PS51071">
    <property type="entry name" value="HTH_RPIR"/>
    <property type="match status" value="1"/>
</dbReference>
<dbReference type="Pfam" id="PF01418">
    <property type="entry name" value="HTH_6"/>
    <property type="match status" value="1"/>
</dbReference>
<dbReference type="Gene3D" id="3.40.50.10490">
    <property type="entry name" value="Glucose-6-phosphate isomerase like protein, domain 1"/>
    <property type="match status" value="1"/>
</dbReference>
<dbReference type="InterPro" id="IPR009057">
    <property type="entry name" value="Homeodomain-like_sf"/>
</dbReference>
<dbReference type="Pfam" id="PF01380">
    <property type="entry name" value="SIS"/>
    <property type="match status" value="1"/>
</dbReference>
<dbReference type="SUPFAM" id="SSF53697">
    <property type="entry name" value="SIS domain"/>
    <property type="match status" value="1"/>
</dbReference>
<evidence type="ECO:0000313" key="6">
    <source>
        <dbReference type="EMBL" id="EGC82682.1"/>
    </source>
</evidence>
<dbReference type="GO" id="GO:0097367">
    <property type="term" value="F:carbohydrate derivative binding"/>
    <property type="evidence" value="ECO:0007669"/>
    <property type="project" value="InterPro"/>
</dbReference>
<dbReference type="PROSITE" id="PS51464">
    <property type="entry name" value="SIS"/>
    <property type="match status" value="1"/>
</dbReference>
<proteinExistence type="predicted"/>
<dbReference type="InterPro" id="IPR001347">
    <property type="entry name" value="SIS_dom"/>
</dbReference>
<accession>F0GUT5</accession>
<sequence length="276" mass="31961">MLDYDYMLPLIESKYEELTESEKIIADYFLNTEDEDLSSKTVSSKLYVSESALTRFAKRLGLSGYREFIYFLNRNRDNQADSIVYRKSPVFDTYEEILKKTYNLYDEEKCKTLTQYILDSKRIYIYGVGSSGYLAEEFAHRLIRLGLDAEAVINTHEILLNQVRIKADDFIMGISYSGKSIEVIEALKSGAEKKAKTALLVANYSEILDEYFDIIILLAHKQNLEYSNIISPQFPAMILLDTLFKDLYDKRQESGEVYMESVNKMLSIVKEKDSEL</sequence>
<dbReference type="eggNOG" id="COG1737">
    <property type="taxonomic scope" value="Bacteria"/>
</dbReference>
<evidence type="ECO:0000256" key="2">
    <source>
        <dbReference type="ARBA" id="ARBA00023125"/>
    </source>
</evidence>
<evidence type="ECO:0000256" key="3">
    <source>
        <dbReference type="ARBA" id="ARBA00023163"/>
    </source>
</evidence>
<protein>
    <submittedName>
        <fullName evidence="6">Transcriptional regulator, RpiR family</fullName>
    </submittedName>
</protein>
<dbReference type="STRING" id="879305.HMPREF9290_1509"/>
<dbReference type="Gene3D" id="1.10.10.10">
    <property type="entry name" value="Winged helix-like DNA-binding domain superfamily/Winged helix DNA-binding domain"/>
    <property type="match status" value="1"/>
</dbReference>
<evidence type="ECO:0000256" key="1">
    <source>
        <dbReference type="ARBA" id="ARBA00023015"/>
    </source>
</evidence>
<dbReference type="InterPro" id="IPR035472">
    <property type="entry name" value="RpiR-like_SIS"/>
</dbReference>
<feature type="domain" description="SIS" evidence="5">
    <location>
        <begin position="113"/>
        <end position="253"/>
    </location>
</feature>
<dbReference type="SUPFAM" id="SSF46689">
    <property type="entry name" value="Homeodomain-like"/>
    <property type="match status" value="1"/>
</dbReference>
<keyword evidence="2" id="KW-0238">DNA-binding</keyword>
<gene>
    <name evidence="6" type="ORF">HMPREF9290_1509</name>
</gene>
<evidence type="ECO:0000259" key="5">
    <source>
        <dbReference type="PROSITE" id="PS51464"/>
    </source>
</evidence>
<evidence type="ECO:0000313" key="7">
    <source>
        <dbReference type="Proteomes" id="UP000005286"/>
    </source>
</evidence>
<evidence type="ECO:0000259" key="4">
    <source>
        <dbReference type="PROSITE" id="PS51071"/>
    </source>
</evidence>
<keyword evidence="1" id="KW-0805">Transcription regulation</keyword>
<dbReference type="PANTHER" id="PTHR30514">
    <property type="entry name" value="GLUCOKINASE"/>
    <property type="match status" value="1"/>
</dbReference>
<dbReference type="RefSeq" id="WP_004834622.1">
    <property type="nucleotide sequence ID" value="NZ_AEXM01000012.1"/>
</dbReference>
<dbReference type="GO" id="GO:1901135">
    <property type="term" value="P:carbohydrate derivative metabolic process"/>
    <property type="evidence" value="ECO:0007669"/>
    <property type="project" value="InterPro"/>
</dbReference>
<dbReference type="InterPro" id="IPR000281">
    <property type="entry name" value="HTH_RpiR"/>
</dbReference>
<dbReference type="PATRIC" id="fig|879305.3.peg.567"/>
<dbReference type="InterPro" id="IPR046348">
    <property type="entry name" value="SIS_dom_sf"/>
</dbReference>
<reference evidence="6 7" key="1">
    <citation type="submission" date="2011-01" db="EMBL/GenBank/DDBJ databases">
        <authorList>
            <person name="Durkin A.S."/>
            <person name="Madupu R."/>
            <person name="Torralba M."/>
            <person name="Gillis M."/>
            <person name="Methe B."/>
            <person name="Sutton G."/>
            <person name="Nelson K.E."/>
        </authorList>
    </citation>
    <scope>NUCLEOTIDE SEQUENCE [LARGE SCALE GENOMIC DNA]</scope>
    <source>
        <strain evidence="6 7">ACS-065-V-Col13</strain>
    </source>
</reference>
<dbReference type="InterPro" id="IPR047640">
    <property type="entry name" value="RpiR-like"/>
</dbReference>
<dbReference type="GO" id="GO:0003677">
    <property type="term" value="F:DNA binding"/>
    <property type="evidence" value="ECO:0007669"/>
    <property type="project" value="UniProtKB-KW"/>
</dbReference>